<accession>A0A1F8F7U4</accession>
<gene>
    <name evidence="2" type="ORF">A2750_00680</name>
</gene>
<evidence type="ECO:0000256" key="1">
    <source>
        <dbReference type="SAM" id="MobiDB-lite"/>
    </source>
</evidence>
<evidence type="ECO:0000313" key="3">
    <source>
        <dbReference type="Proteomes" id="UP000178023"/>
    </source>
</evidence>
<name>A0A1F8F7U4_9BACT</name>
<feature type="region of interest" description="Disordered" evidence="1">
    <location>
        <begin position="55"/>
        <end position="91"/>
    </location>
</feature>
<dbReference type="AlphaFoldDB" id="A0A1F8F7U4"/>
<dbReference type="EMBL" id="MGJL01000007">
    <property type="protein sequence ID" value="OGN08316.1"/>
    <property type="molecule type" value="Genomic_DNA"/>
</dbReference>
<evidence type="ECO:0000313" key="2">
    <source>
        <dbReference type="EMBL" id="OGN08316.1"/>
    </source>
</evidence>
<dbReference type="Proteomes" id="UP000178023">
    <property type="component" value="Unassembled WGS sequence"/>
</dbReference>
<sequence length="91" mass="10290">MSKDSGSFGQAGHLLTLVDQPQLSTEQIQILEGSGHFTDLLRAIKLGILSERETAQRSQRNRCSSRIANRASDMFSERNDREARQREEICL</sequence>
<reference evidence="2 3" key="1">
    <citation type="journal article" date="2016" name="Nat. Commun.">
        <title>Thousands of microbial genomes shed light on interconnected biogeochemical processes in an aquifer system.</title>
        <authorList>
            <person name="Anantharaman K."/>
            <person name="Brown C.T."/>
            <person name="Hug L.A."/>
            <person name="Sharon I."/>
            <person name="Castelle C.J."/>
            <person name="Probst A.J."/>
            <person name="Thomas B.C."/>
            <person name="Singh A."/>
            <person name="Wilkins M.J."/>
            <person name="Karaoz U."/>
            <person name="Brodie E.L."/>
            <person name="Williams K.H."/>
            <person name="Hubbard S.S."/>
            <person name="Banfield J.F."/>
        </authorList>
    </citation>
    <scope>NUCLEOTIDE SEQUENCE [LARGE SCALE GENOMIC DNA]</scope>
</reference>
<organism evidence="2 3">
    <name type="scientific">Candidatus Yanofskybacteria bacterium RIFCSPHIGHO2_01_FULL_45_42</name>
    <dbReference type="NCBI Taxonomy" id="1802671"/>
    <lineage>
        <taxon>Bacteria</taxon>
        <taxon>Candidatus Yanofskyibacteriota</taxon>
    </lineage>
</organism>
<protein>
    <submittedName>
        <fullName evidence="2">Uncharacterized protein</fullName>
    </submittedName>
</protein>
<feature type="compositionally biased region" description="Basic and acidic residues" evidence="1">
    <location>
        <begin position="75"/>
        <end position="91"/>
    </location>
</feature>
<feature type="compositionally biased region" description="Polar residues" evidence="1">
    <location>
        <begin position="56"/>
        <end position="67"/>
    </location>
</feature>
<comment type="caution">
    <text evidence="2">The sequence shown here is derived from an EMBL/GenBank/DDBJ whole genome shotgun (WGS) entry which is preliminary data.</text>
</comment>
<proteinExistence type="predicted"/>